<protein>
    <submittedName>
        <fullName evidence="10">Cd867ba1-2a8a-411d-a580-4cd420b027f1</fullName>
    </submittedName>
</protein>
<dbReference type="EMBL" id="OUUZ01000018">
    <property type="protein sequence ID" value="SPQ26873.1"/>
    <property type="molecule type" value="Genomic_DNA"/>
</dbReference>
<evidence type="ECO:0000256" key="7">
    <source>
        <dbReference type="SAM" id="MobiDB-lite"/>
    </source>
</evidence>
<feature type="transmembrane region" description="Helical" evidence="8">
    <location>
        <begin position="538"/>
        <end position="556"/>
    </location>
</feature>
<name>A0A446BWG6_9PEZI</name>
<feature type="transmembrane region" description="Helical" evidence="8">
    <location>
        <begin position="156"/>
        <end position="177"/>
    </location>
</feature>
<accession>A0A446BWG6</accession>
<dbReference type="Gene3D" id="1.20.1250.20">
    <property type="entry name" value="MFS general substrate transporter like domains"/>
    <property type="match status" value="1"/>
</dbReference>
<feature type="transmembrane region" description="Helical" evidence="8">
    <location>
        <begin position="131"/>
        <end position="150"/>
    </location>
</feature>
<feature type="transmembrane region" description="Helical" evidence="8">
    <location>
        <begin position="61"/>
        <end position="79"/>
    </location>
</feature>
<feature type="transmembrane region" description="Helical" evidence="8">
    <location>
        <begin position="332"/>
        <end position="353"/>
    </location>
</feature>
<sequence length="570" mass="60396">MSFEATSITEKKPTDPAADEPFAANGRGSDSNLEAANPPADTGNATAGTELDASPRKIHGVLWALVVVSILSSIFLYSLDNTVVADITPTAVNEFGDVLKLPWLSVGFLLGGTGVVLPFGKLYALFDAKWLYILSSALFNVGSALCGAAPNMDALIVGRVLAGMGGNGMYLGVMTLLSVNTSDRERPGYLSFVGLVWGFGTVLGPVIGGAFVESSATWRWAFYINLCVAGLFAPVYLFLIPSFKPRQGTKSLALVREFDFAGTVLSIGAITSLIMATNLGGALYAWDSGQIIALFVVSFVLFIVFGFQQTYSIFTSPATRLFPVQFMRNWNAVLLFCLATAVNTAGFVPIYYVPLYFQFTRGDSAITAAVRLLPLIFVLSATILANGHLMSRFSYFQPWYIFGSVLALIGGVLLSRITTQTPAGQIYGFEILVGIGTGCFIQAGYAVIQAVTPAAEMAYAISFMMLAQLAGIALGLAVAGAVFVNRAVANLAAVLPPGASREQLQLAVSGTSGAYLRSLSPALRAAATDAIVEALRQVFVPVYVAAAFCLLLSVLFTQRKMFKDIAAIAA</sequence>
<feature type="region of interest" description="Disordered" evidence="7">
    <location>
        <begin position="1"/>
        <end position="48"/>
    </location>
</feature>
<dbReference type="PANTHER" id="PTHR23501">
    <property type="entry name" value="MAJOR FACILITATOR SUPERFAMILY"/>
    <property type="match status" value="1"/>
</dbReference>
<feature type="transmembrane region" description="Helical" evidence="8">
    <location>
        <begin position="99"/>
        <end position="119"/>
    </location>
</feature>
<evidence type="ECO:0000256" key="6">
    <source>
        <dbReference type="ARBA" id="ARBA00023136"/>
    </source>
</evidence>
<keyword evidence="3" id="KW-0813">Transport</keyword>
<evidence type="ECO:0000313" key="11">
    <source>
        <dbReference type="Proteomes" id="UP000289323"/>
    </source>
</evidence>
<dbReference type="Pfam" id="PF07690">
    <property type="entry name" value="MFS_1"/>
    <property type="match status" value="1"/>
</dbReference>
<evidence type="ECO:0000256" key="3">
    <source>
        <dbReference type="ARBA" id="ARBA00022448"/>
    </source>
</evidence>
<dbReference type="PROSITE" id="PS50850">
    <property type="entry name" value="MFS"/>
    <property type="match status" value="1"/>
</dbReference>
<proteinExistence type="inferred from homology"/>
<dbReference type="InterPro" id="IPR036259">
    <property type="entry name" value="MFS_trans_sf"/>
</dbReference>
<keyword evidence="4 8" id="KW-0812">Transmembrane</keyword>
<feature type="transmembrane region" description="Helical" evidence="8">
    <location>
        <begin position="399"/>
        <end position="419"/>
    </location>
</feature>
<feature type="transmembrane region" description="Helical" evidence="8">
    <location>
        <begin position="189"/>
        <end position="212"/>
    </location>
</feature>
<dbReference type="AlphaFoldDB" id="A0A446BWG6"/>
<evidence type="ECO:0000256" key="1">
    <source>
        <dbReference type="ARBA" id="ARBA00004141"/>
    </source>
</evidence>
<feature type="transmembrane region" description="Helical" evidence="8">
    <location>
        <begin position="425"/>
        <end position="448"/>
    </location>
</feature>
<feature type="transmembrane region" description="Helical" evidence="8">
    <location>
        <begin position="365"/>
        <end position="387"/>
    </location>
</feature>
<evidence type="ECO:0000256" key="2">
    <source>
        <dbReference type="ARBA" id="ARBA00007520"/>
    </source>
</evidence>
<feature type="domain" description="Major facilitator superfamily (MFS) profile" evidence="9">
    <location>
        <begin position="66"/>
        <end position="561"/>
    </location>
</feature>
<dbReference type="Gene3D" id="1.20.1720.10">
    <property type="entry name" value="Multidrug resistance protein D"/>
    <property type="match status" value="1"/>
</dbReference>
<dbReference type="PANTHER" id="PTHR23501:SF12">
    <property type="entry name" value="MAJOR FACILITATOR SUPERFAMILY (MFS) PROFILE DOMAIN-CONTAINING PROTEIN-RELATED"/>
    <property type="match status" value="1"/>
</dbReference>
<dbReference type="SUPFAM" id="SSF103473">
    <property type="entry name" value="MFS general substrate transporter"/>
    <property type="match status" value="2"/>
</dbReference>
<comment type="similarity">
    <text evidence="2">Belongs to the major facilitator superfamily. TCR/Tet family.</text>
</comment>
<dbReference type="GO" id="GO:0022857">
    <property type="term" value="F:transmembrane transporter activity"/>
    <property type="evidence" value="ECO:0007669"/>
    <property type="project" value="InterPro"/>
</dbReference>
<keyword evidence="5 8" id="KW-1133">Transmembrane helix</keyword>
<evidence type="ECO:0000259" key="9">
    <source>
        <dbReference type="PROSITE" id="PS50850"/>
    </source>
</evidence>
<feature type="transmembrane region" description="Helical" evidence="8">
    <location>
        <begin position="218"/>
        <end position="239"/>
    </location>
</feature>
<reference evidence="10 11" key="1">
    <citation type="submission" date="2018-04" db="EMBL/GenBank/DDBJ databases">
        <authorList>
            <person name="Huttner S."/>
            <person name="Dainat J."/>
        </authorList>
    </citation>
    <scope>NUCLEOTIDE SEQUENCE [LARGE SCALE GENOMIC DNA]</scope>
</reference>
<organism evidence="10 11">
    <name type="scientific">Thermothielavioides terrestris</name>
    <dbReference type="NCBI Taxonomy" id="2587410"/>
    <lineage>
        <taxon>Eukaryota</taxon>
        <taxon>Fungi</taxon>
        <taxon>Dikarya</taxon>
        <taxon>Ascomycota</taxon>
        <taxon>Pezizomycotina</taxon>
        <taxon>Sordariomycetes</taxon>
        <taxon>Sordariomycetidae</taxon>
        <taxon>Sordariales</taxon>
        <taxon>Chaetomiaceae</taxon>
        <taxon>Thermothielavioides</taxon>
    </lineage>
</organism>
<feature type="transmembrane region" description="Helical" evidence="8">
    <location>
        <begin position="260"/>
        <end position="285"/>
    </location>
</feature>
<feature type="transmembrane region" description="Helical" evidence="8">
    <location>
        <begin position="460"/>
        <end position="484"/>
    </location>
</feature>
<dbReference type="InterPro" id="IPR020846">
    <property type="entry name" value="MFS_dom"/>
</dbReference>
<evidence type="ECO:0000256" key="8">
    <source>
        <dbReference type="SAM" id="Phobius"/>
    </source>
</evidence>
<dbReference type="GO" id="GO:0005886">
    <property type="term" value="C:plasma membrane"/>
    <property type="evidence" value="ECO:0007669"/>
    <property type="project" value="TreeGrafter"/>
</dbReference>
<comment type="subcellular location">
    <subcellularLocation>
        <location evidence="1">Membrane</location>
        <topology evidence="1">Multi-pass membrane protein</topology>
    </subcellularLocation>
</comment>
<evidence type="ECO:0000256" key="4">
    <source>
        <dbReference type="ARBA" id="ARBA00022692"/>
    </source>
</evidence>
<gene>
    <name evidence="10" type="ORF">TT172_LOCUS9292</name>
</gene>
<dbReference type="Proteomes" id="UP000289323">
    <property type="component" value="Unassembled WGS sequence"/>
</dbReference>
<keyword evidence="6 8" id="KW-0472">Membrane</keyword>
<evidence type="ECO:0000256" key="5">
    <source>
        <dbReference type="ARBA" id="ARBA00022989"/>
    </source>
</evidence>
<dbReference type="InterPro" id="IPR011701">
    <property type="entry name" value="MFS"/>
</dbReference>
<dbReference type="FunFam" id="1.20.1250.20:FF:000429">
    <property type="entry name" value="MFS drug efflux transporter, putative"/>
    <property type="match status" value="1"/>
</dbReference>
<feature type="transmembrane region" description="Helical" evidence="8">
    <location>
        <begin position="291"/>
        <end position="311"/>
    </location>
</feature>
<evidence type="ECO:0000313" key="10">
    <source>
        <dbReference type="EMBL" id="SPQ26873.1"/>
    </source>
</evidence>